<dbReference type="PROSITE" id="PS50088">
    <property type="entry name" value="ANK_REPEAT"/>
    <property type="match status" value="2"/>
</dbReference>
<keyword evidence="2 3" id="KW-0040">ANK repeat</keyword>
<evidence type="ECO:0000313" key="6">
    <source>
        <dbReference type="EnsemblMetazoa" id="Aqu2.1.20073_001"/>
    </source>
</evidence>
<dbReference type="AlphaFoldDB" id="A0A1X7TXV4"/>
<feature type="repeat" description="ANK" evidence="3">
    <location>
        <begin position="60"/>
        <end position="92"/>
    </location>
</feature>
<dbReference type="SMART" id="SM00248">
    <property type="entry name" value="ANK"/>
    <property type="match status" value="5"/>
</dbReference>
<keyword evidence="1" id="KW-0677">Repeat</keyword>
<dbReference type="EnsemblMetazoa" id="Aqu2.1.20073_001">
    <property type="protein sequence ID" value="Aqu2.1.20073_001"/>
    <property type="gene ID" value="Aqu2.1.20073"/>
</dbReference>
<dbReference type="InParanoid" id="A0A1X7TXV4"/>
<dbReference type="SUPFAM" id="SSF53167">
    <property type="entry name" value="Purine and uridine phosphorylases"/>
    <property type="match status" value="1"/>
</dbReference>
<sequence>MRLIGVFSLYINDHPVLQEDENMNFSFELALLEAVTAGNNEAVEFLLQLETVNIDHTNEEGKTALMLAYERGHEDIVHSLLSAGANANIQDNKGWTALMIARERRQEYMYIVHSLQSAGANVDVKSTREWTGVHIMRGNKKPDLAAVKQIFDSSDDHYLTIGAGLKVKTADLIEMQGRASTKLHLVFQRWFEADRDVNWDTLIKLCDDNPDKLGKAKSNLLKYTGHPMAHSNRADALHANTSLQVRNSSSHICFITNEEGKDICSSLDEIERNFTTLMIRIITAFANCVAEKPDSLSTIKLWLKNSCYITDHISIVAKIDDAPTVEKIFDNIRPLYDSIDCNLIMDMCKLIPEEQELANELGAHHKDAEKFYYSTPIKQLKIDLENLYEPYLGNGLEEMPMMIIKLQNRWSEIKMKGLKRLIGKMLPLDSKQSILRYIEIIPGSVTIYYYALDVTADSLIEYTGGKLQFMHLIGIFSLYINDHPVLQEDENMNFTFELALLEAVTAGNNEAVEFLLQLETVNIDHTNEEGKTALMLACERGHEDIVHSLLSAGANVDVRSTRELTGVHIMRGNLAESHETGTKQESKKIDPKELLESAAAGKDKSKSDDQKPPVVNEFFPKLEDLESEEKMIKKYSTHLTKEEQQEFIEEVNVILVTATSIEYRAVMGATAPTGGDGKYIKVITKDGSTNFILGKYGRCNVAVIMTEQGPDNTQKVLTSVLDDVKAEYVIAIGICYGAKESKTEELGDKTKLANIIVAKSIVNTEHQRSEEKRNVLPDTYHCGEKLLNLFKHEKVFNFKDKSVKVHVGVLASEFTLHRNEEEKQKILKQVPQALGGEMEANGINRVAVAKKDKFQWIVIKSIVDWGNEDKDKTWQPFGAVSCARFVLKCLKDQPDEGDPLKKTIK</sequence>
<dbReference type="Gene3D" id="1.25.40.20">
    <property type="entry name" value="Ankyrin repeat-containing domain"/>
    <property type="match status" value="2"/>
</dbReference>
<dbReference type="SUPFAM" id="SSF48403">
    <property type="entry name" value="Ankyrin repeat"/>
    <property type="match status" value="1"/>
</dbReference>
<reference evidence="6" key="1">
    <citation type="submission" date="2017-05" db="UniProtKB">
        <authorList>
            <consortium name="EnsemblMetazoa"/>
        </authorList>
    </citation>
    <scope>IDENTIFICATION</scope>
</reference>
<proteinExistence type="predicted"/>
<dbReference type="InterPro" id="IPR002110">
    <property type="entry name" value="Ankyrin_rpt"/>
</dbReference>
<dbReference type="GO" id="GO:0009116">
    <property type="term" value="P:nucleoside metabolic process"/>
    <property type="evidence" value="ECO:0007669"/>
    <property type="project" value="InterPro"/>
</dbReference>
<dbReference type="InterPro" id="IPR000845">
    <property type="entry name" value="Nucleoside_phosphorylase_d"/>
</dbReference>
<dbReference type="PANTHER" id="PTHR24171">
    <property type="entry name" value="ANKYRIN REPEAT DOMAIN-CONTAINING PROTEIN 39-RELATED"/>
    <property type="match status" value="1"/>
</dbReference>
<dbReference type="Pfam" id="PF01048">
    <property type="entry name" value="PNP_UDP_1"/>
    <property type="match status" value="1"/>
</dbReference>
<dbReference type="Gene3D" id="3.40.50.1580">
    <property type="entry name" value="Nucleoside phosphorylase domain"/>
    <property type="match status" value="1"/>
</dbReference>
<dbReference type="PROSITE" id="PS50297">
    <property type="entry name" value="ANK_REP_REGION"/>
    <property type="match status" value="2"/>
</dbReference>
<feature type="repeat" description="ANK" evidence="3">
    <location>
        <begin position="529"/>
        <end position="561"/>
    </location>
</feature>
<protein>
    <recommendedName>
        <fullName evidence="5">Nucleoside phosphorylase domain-containing protein</fullName>
    </recommendedName>
</protein>
<evidence type="ECO:0000256" key="1">
    <source>
        <dbReference type="ARBA" id="ARBA00022737"/>
    </source>
</evidence>
<dbReference type="Pfam" id="PF12796">
    <property type="entry name" value="Ank_2"/>
    <property type="match status" value="2"/>
</dbReference>
<accession>A0A1X7TXV4</accession>
<evidence type="ECO:0000259" key="5">
    <source>
        <dbReference type="Pfam" id="PF01048"/>
    </source>
</evidence>
<dbReference type="InterPro" id="IPR035994">
    <property type="entry name" value="Nucleoside_phosphorylase_sf"/>
</dbReference>
<dbReference type="GO" id="GO:0003824">
    <property type="term" value="F:catalytic activity"/>
    <property type="evidence" value="ECO:0007669"/>
    <property type="project" value="InterPro"/>
</dbReference>
<feature type="domain" description="Nucleoside phosphorylase" evidence="5">
    <location>
        <begin position="655"/>
        <end position="874"/>
    </location>
</feature>
<evidence type="ECO:0000256" key="2">
    <source>
        <dbReference type="ARBA" id="ARBA00023043"/>
    </source>
</evidence>
<dbReference type="InterPro" id="IPR036770">
    <property type="entry name" value="Ankyrin_rpt-contain_sf"/>
</dbReference>
<name>A0A1X7TXV4_AMPQE</name>
<evidence type="ECO:0000256" key="3">
    <source>
        <dbReference type="PROSITE-ProRule" id="PRU00023"/>
    </source>
</evidence>
<feature type="region of interest" description="Disordered" evidence="4">
    <location>
        <begin position="571"/>
        <end position="592"/>
    </location>
</feature>
<organism evidence="6">
    <name type="scientific">Amphimedon queenslandica</name>
    <name type="common">Sponge</name>
    <dbReference type="NCBI Taxonomy" id="400682"/>
    <lineage>
        <taxon>Eukaryota</taxon>
        <taxon>Metazoa</taxon>
        <taxon>Porifera</taxon>
        <taxon>Demospongiae</taxon>
        <taxon>Heteroscleromorpha</taxon>
        <taxon>Haplosclerida</taxon>
        <taxon>Niphatidae</taxon>
        <taxon>Amphimedon</taxon>
    </lineage>
</organism>
<feature type="compositionally biased region" description="Basic and acidic residues" evidence="4">
    <location>
        <begin position="576"/>
        <end position="592"/>
    </location>
</feature>
<evidence type="ECO:0000256" key="4">
    <source>
        <dbReference type="SAM" id="MobiDB-lite"/>
    </source>
</evidence>
<dbReference type="OrthoDB" id="20872at2759"/>